<proteinExistence type="predicted"/>
<dbReference type="AlphaFoldDB" id="E3E7E3"/>
<dbReference type="Proteomes" id="UP000006868">
    <property type="component" value="Chromosome"/>
</dbReference>
<protein>
    <submittedName>
        <fullName evidence="1">Uncharacterized protein</fullName>
    </submittedName>
</protein>
<name>E3E7E3_PAEPS</name>
<dbReference type="KEGG" id="ppm:PPSC2_24450"/>
<sequence>MSLHNQRVVVISGSAGIGLATAVEAANVRSKYRNRWPFCRQAGASEEGHPCRSGKDLSIEQLKGRGSTGVF</sequence>
<dbReference type="EMBL" id="CP002213">
    <property type="protein sequence ID" value="ADO59154.1"/>
    <property type="molecule type" value="Genomic_DNA"/>
</dbReference>
<dbReference type="PATRIC" id="fig|886882.15.peg.5178"/>
<dbReference type="HOGENOM" id="CLU_2736271_0_0_9"/>
<reference evidence="1 2" key="1">
    <citation type="journal article" date="2011" name="J. Bacteriol.">
        <title>Complete genome sequence of Paenibacillus polymyxa SC2, a strain of plant growth-promoting Rhizobacterium with broad-spectrum antimicrobial activity.</title>
        <authorList>
            <person name="Ma M."/>
            <person name="Wang C."/>
            <person name="Ding Y."/>
            <person name="Li L."/>
            <person name="Shen D."/>
            <person name="Jiang X."/>
            <person name="Guan D."/>
            <person name="Cao F."/>
            <person name="Chen H."/>
            <person name="Feng R."/>
            <person name="Wang X."/>
            <person name="Ge Y."/>
            <person name="Yao L."/>
            <person name="Bing X."/>
            <person name="Yang X."/>
            <person name="Li J."/>
            <person name="Du B."/>
        </authorList>
    </citation>
    <scope>NUCLEOTIDE SEQUENCE [LARGE SCALE GENOMIC DNA]</scope>
    <source>
        <strain evidence="1 2">SC2</strain>
    </source>
</reference>
<gene>
    <name evidence="1" type="ORF">PPSC2_24450</name>
</gene>
<organism evidence="1 2">
    <name type="scientific">Paenibacillus polymyxa (strain SC2)</name>
    <name type="common">Bacillus polymyxa</name>
    <dbReference type="NCBI Taxonomy" id="886882"/>
    <lineage>
        <taxon>Bacteria</taxon>
        <taxon>Bacillati</taxon>
        <taxon>Bacillota</taxon>
        <taxon>Bacilli</taxon>
        <taxon>Bacillales</taxon>
        <taxon>Paenibacillaceae</taxon>
        <taxon>Paenibacillus</taxon>
    </lineage>
</organism>
<evidence type="ECO:0000313" key="2">
    <source>
        <dbReference type="Proteomes" id="UP000006868"/>
    </source>
</evidence>
<evidence type="ECO:0000313" key="1">
    <source>
        <dbReference type="EMBL" id="ADO59154.1"/>
    </source>
</evidence>
<accession>E3E7E3</accession>
<dbReference type="RefSeq" id="WP_013373688.1">
    <property type="nucleotide sequence ID" value="NC_014622.2"/>
</dbReference>